<name>A0ABS0YN60_9BACT</name>
<proteinExistence type="predicted"/>
<reference evidence="1 2" key="1">
    <citation type="submission" date="2020-12" db="EMBL/GenBank/DDBJ databases">
        <title>Geomonas sp. Red259, isolated from paddy soil.</title>
        <authorList>
            <person name="Xu Z."/>
            <person name="Zhang Z."/>
            <person name="Masuda Y."/>
            <person name="Itoh H."/>
            <person name="Senoo K."/>
        </authorList>
    </citation>
    <scope>NUCLEOTIDE SEQUENCE [LARGE SCALE GENOMIC DNA]</scope>
    <source>
        <strain evidence="1 2">Red259</strain>
    </source>
</reference>
<comment type="caution">
    <text evidence="1">The sequence shown here is derived from an EMBL/GenBank/DDBJ whole genome shotgun (WGS) entry which is preliminary data.</text>
</comment>
<dbReference type="Proteomes" id="UP000641025">
    <property type="component" value="Unassembled WGS sequence"/>
</dbReference>
<accession>A0ABS0YN60</accession>
<protein>
    <recommendedName>
        <fullName evidence="3">Winged helix-turn-helix domain-containing protein</fullName>
    </recommendedName>
</protein>
<dbReference type="EMBL" id="JAEMHK010000002">
    <property type="protein sequence ID" value="MBJ6799328.1"/>
    <property type="molecule type" value="Genomic_DNA"/>
</dbReference>
<sequence length="79" mass="9270">MIANKLNAMRTNFISFCISSEAKVVSSDQLMRQFDWTEELVNVFMPLVDYRKIYDDGKTYWISPGYYPEFSKQLKGLLS</sequence>
<evidence type="ECO:0000313" key="2">
    <source>
        <dbReference type="Proteomes" id="UP000641025"/>
    </source>
</evidence>
<keyword evidence="2" id="KW-1185">Reference proteome</keyword>
<gene>
    <name evidence="1" type="ORF">JFN90_04155</name>
</gene>
<evidence type="ECO:0008006" key="3">
    <source>
        <dbReference type="Google" id="ProtNLM"/>
    </source>
</evidence>
<dbReference type="RefSeq" id="WP_199393837.1">
    <property type="nucleotide sequence ID" value="NZ_JAEMHK010000002.1"/>
</dbReference>
<evidence type="ECO:0000313" key="1">
    <source>
        <dbReference type="EMBL" id="MBJ6799328.1"/>
    </source>
</evidence>
<organism evidence="1 2">
    <name type="scientific">Geomonas propionica</name>
    <dbReference type="NCBI Taxonomy" id="2798582"/>
    <lineage>
        <taxon>Bacteria</taxon>
        <taxon>Pseudomonadati</taxon>
        <taxon>Thermodesulfobacteriota</taxon>
        <taxon>Desulfuromonadia</taxon>
        <taxon>Geobacterales</taxon>
        <taxon>Geobacteraceae</taxon>
        <taxon>Geomonas</taxon>
    </lineage>
</organism>